<feature type="compositionally biased region" description="Polar residues" evidence="1">
    <location>
        <begin position="352"/>
        <end position="378"/>
    </location>
</feature>
<proteinExistence type="predicted"/>
<evidence type="ECO:0000256" key="3">
    <source>
        <dbReference type="SAM" id="SignalP"/>
    </source>
</evidence>
<name>A0A1E4SXQ8_9ASCO</name>
<protein>
    <recommendedName>
        <fullName evidence="6">Extracellular membrane protein CFEM domain-containing protein</fullName>
    </recommendedName>
</protein>
<keyword evidence="2" id="KW-0812">Transmembrane</keyword>
<feature type="region of interest" description="Disordered" evidence="1">
    <location>
        <begin position="226"/>
        <end position="392"/>
    </location>
</feature>
<keyword evidence="3" id="KW-0732">Signal</keyword>
<dbReference type="AlphaFoldDB" id="A0A1E4SXQ8"/>
<evidence type="ECO:0000256" key="2">
    <source>
        <dbReference type="SAM" id="Phobius"/>
    </source>
</evidence>
<organism evidence="4 5">
    <name type="scientific">[Candida] arabinofermentans NRRL YB-2248</name>
    <dbReference type="NCBI Taxonomy" id="983967"/>
    <lineage>
        <taxon>Eukaryota</taxon>
        <taxon>Fungi</taxon>
        <taxon>Dikarya</taxon>
        <taxon>Ascomycota</taxon>
        <taxon>Saccharomycotina</taxon>
        <taxon>Pichiomycetes</taxon>
        <taxon>Pichiales</taxon>
        <taxon>Pichiaceae</taxon>
        <taxon>Ogataea</taxon>
        <taxon>Ogataea/Candida clade</taxon>
    </lineage>
</organism>
<feature type="compositionally biased region" description="Basic residues" evidence="1">
    <location>
        <begin position="292"/>
        <end position="302"/>
    </location>
</feature>
<feature type="chain" id="PRO_5009162959" description="Extracellular membrane protein CFEM domain-containing protein" evidence="3">
    <location>
        <begin position="21"/>
        <end position="706"/>
    </location>
</feature>
<keyword evidence="2" id="KW-0472">Membrane</keyword>
<evidence type="ECO:0000313" key="4">
    <source>
        <dbReference type="EMBL" id="ODV84279.1"/>
    </source>
</evidence>
<feature type="compositionally biased region" description="Polar residues" evidence="1">
    <location>
        <begin position="241"/>
        <end position="259"/>
    </location>
</feature>
<feature type="compositionally biased region" description="Basic and acidic residues" evidence="1">
    <location>
        <begin position="324"/>
        <end position="337"/>
    </location>
</feature>
<keyword evidence="2" id="KW-1133">Transmembrane helix</keyword>
<keyword evidence="5" id="KW-1185">Reference proteome</keyword>
<feature type="transmembrane region" description="Helical" evidence="2">
    <location>
        <begin position="685"/>
        <end position="705"/>
    </location>
</feature>
<dbReference type="EMBL" id="KV453857">
    <property type="protein sequence ID" value="ODV84279.1"/>
    <property type="molecule type" value="Genomic_DNA"/>
</dbReference>
<accession>A0A1E4SXQ8</accession>
<dbReference type="OrthoDB" id="3996080at2759"/>
<evidence type="ECO:0008006" key="6">
    <source>
        <dbReference type="Google" id="ProtNLM"/>
    </source>
</evidence>
<feature type="compositionally biased region" description="Basic residues" evidence="1">
    <location>
        <begin position="270"/>
        <end position="285"/>
    </location>
</feature>
<feature type="compositionally biased region" description="Low complexity" evidence="1">
    <location>
        <begin position="303"/>
        <end position="323"/>
    </location>
</feature>
<evidence type="ECO:0000256" key="1">
    <source>
        <dbReference type="SAM" id="MobiDB-lite"/>
    </source>
</evidence>
<dbReference type="Proteomes" id="UP000094801">
    <property type="component" value="Unassembled WGS sequence"/>
</dbReference>
<reference evidence="5" key="1">
    <citation type="submission" date="2016-04" db="EMBL/GenBank/DDBJ databases">
        <title>Comparative genomics of biotechnologically important yeasts.</title>
        <authorList>
            <consortium name="DOE Joint Genome Institute"/>
            <person name="Riley R."/>
            <person name="Haridas S."/>
            <person name="Wolfe K.H."/>
            <person name="Lopes M.R."/>
            <person name="Hittinger C.T."/>
            <person name="Goker M."/>
            <person name="Salamov A."/>
            <person name="Wisecaver J."/>
            <person name="Long T.M."/>
            <person name="Aerts A.L."/>
            <person name="Barry K."/>
            <person name="Choi C."/>
            <person name="Clum A."/>
            <person name="Coughlan A.Y."/>
            <person name="Deshpande S."/>
            <person name="Douglass A.P."/>
            <person name="Hanson S.J."/>
            <person name="Klenk H.-P."/>
            <person name="Labutti K."/>
            <person name="Lapidus A."/>
            <person name="Lindquist E."/>
            <person name="Lipzen A."/>
            <person name="Meier-Kolthoff J.P."/>
            <person name="Ohm R.A."/>
            <person name="Otillar R.P."/>
            <person name="Pangilinan J."/>
            <person name="Peng Y."/>
            <person name="Rokas A."/>
            <person name="Rosa C.A."/>
            <person name="Scheuner C."/>
            <person name="Sibirny A.A."/>
            <person name="Slot J.C."/>
            <person name="Stielow J.B."/>
            <person name="Sun H."/>
            <person name="Kurtzman C.P."/>
            <person name="Blackwell M."/>
            <person name="Grigoriev I.V."/>
            <person name="Jeffries T.W."/>
        </authorList>
    </citation>
    <scope>NUCLEOTIDE SEQUENCE [LARGE SCALE GENOMIC DNA]</scope>
    <source>
        <strain evidence="5">NRRL YB-2248</strain>
    </source>
</reference>
<feature type="signal peptide" evidence="3">
    <location>
        <begin position="1"/>
        <end position="20"/>
    </location>
</feature>
<evidence type="ECO:0000313" key="5">
    <source>
        <dbReference type="Proteomes" id="UP000094801"/>
    </source>
</evidence>
<sequence length="706" mass="78215">MNMIVQIIIAYCLLAGIVSGSNNGFTTPNRQDVLSSIHNPTHFGSSFQECSQAINQRLNSLKTSSCYESTMGDASEQCYCEFSSAVYNECGSLLNHDPKYQFVASVLQDEMCCSATANAMCFSEAMGIQNFILELSRILIEGTPDDLNTYLHKSNIPFEALNSNEQMVHQQKKEKRDVFEFPAELKHAKFVNQTNAERILKKQGKQAFEEKQKLKDTNTMVQVLANNNTKVEKKPEEPNTIAITETKATLESTPSSPSGKTKEDKEASKMKKKKKKQPKKLKTKQKKETNNKKQRQNKKQKKLNTNNNNKLSSATTTTPTKTIIAKDKPKPKQEQKKNKNLQSSNNNISLPKKTSTIEVKQKPTSTSLKPSKNNFSPKTTDDCDDETTNQVSTTTEYEIVTTTEVEKKTEYEVETETEVDTTTVYKVTKIPTTEVLVRTKSKWGEITTTVVEFVTDYEYDTVTETCIDVIEFTDTLIEISVSTKYFAKKTITEYETDTETETEICTTTKTISTTKTTVSTEVETTTFSTTSVSTKTSEIPTTISYTTTSITTVATGTTTTTVTASNDLTSRFCVILSRLGVTCPTIAGLDLKRRGYYEDEMTATATATATASVSNSNSNSLNKPTTDYFMVNMTTITKSTNIPKVTSGVARSSSSYWNSFTSSGNLTNTTGGGGSIVNSNDGMNLRIAIGLFSILVGIHVFMFPFI</sequence>
<dbReference type="STRING" id="983967.A0A1E4SXQ8"/>
<feature type="compositionally biased region" description="Low complexity" evidence="1">
    <location>
        <begin position="340"/>
        <end position="351"/>
    </location>
</feature>
<gene>
    <name evidence="4" type="ORF">CANARDRAFT_24054</name>
</gene>
<feature type="compositionally biased region" description="Basic and acidic residues" evidence="1">
    <location>
        <begin position="260"/>
        <end position="269"/>
    </location>
</feature>